<dbReference type="FlyBase" id="FBgn0036890">
    <property type="gene designation" value="CG9368"/>
</dbReference>
<accession>Q8SZJ0</accession>
<gene>
    <name evidence="1 2" type="ORF">CG9368</name>
</gene>
<reference evidence="1" key="1">
    <citation type="submission" date="2001-12" db="EMBL/GenBank/DDBJ databases">
        <authorList>
            <person name="Stapleton M."/>
            <person name="Brokstein P."/>
            <person name="Hong L."/>
            <person name="Agbayani A."/>
            <person name="Carlson J."/>
            <person name="Champe M."/>
            <person name="Chavez C."/>
            <person name="Dorsett V."/>
            <person name="Dresnek D."/>
            <person name="Farfan D."/>
            <person name="Frise E."/>
            <person name="George R."/>
            <person name="Gonzalez M."/>
            <person name="Guarin H."/>
            <person name="Kronmiller B."/>
            <person name="Li P."/>
            <person name="Liao G."/>
            <person name="Miranda A."/>
            <person name="Mungall C.J."/>
            <person name="Nunoo J."/>
            <person name="Pacleb J."/>
            <person name="Paragas V."/>
            <person name="Park S."/>
            <person name="Patel S."/>
            <person name="Phouanenavong S."/>
            <person name="Wan K."/>
            <person name="Yu C."/>
            <person name="Lewis S.E."/>
            <person name="Rubin G.M."/>
            <person name="Celniker S."/>
        </authorList>
    </citation>
    <scope>NUCLEOTIDE SEQUENCE</scope>
    <source>
        <strain evidence="1">Berkeley</strain>
    </source>
</reference>
<evidence type="ECO:0000313" key="2">
    <source>
        <dbReference type="FlyBase" id="FBgn0036890"/>
    </source>
</evidence>
<dbReference type="AlphaFoldDB" id="Q9VW18"/>
<dbReference type="UCSC" id="CG9368-RC">
    <property type="organism name" value="d. melanogaster"/>
</dbReference>
<accession>Q9VW18</accession>
<organism evidence="1">
    <name type="scientific">Drosophila melanogaster</name>
    <name type="common">Fruit fly</name>
    <dbReference type="NCBI Taxonomy" id="7227"/>
    <lineage>
        <taxon>Eukaryota</taxon>
        <taxon>Metazoa</taxon>
        <taxon>Ecdysozoa</taxon>
        <taxon>Arthropoda</taxon>
        <taxon>Hexapoda</taxon>
        <taxon>Insecta</taxon>
        <taxon>Pterygota</taxon>
        <taxon>Neoptera</taxon>
        <taxon>Endopterygota</taxon>
        <taxon>Diptera</taxon>
        <taxon>Brachycera</taxon>
        <taxon>Muscomorpha</taxon>
        <taxon>Ephydroidea</taxon>
        <taxon>Drosophilidae</taxon>
        <taxon>Drosophila</taxon>
        <taxon>Sophophora</taxon>
    </lineage>
</organism>
<dbReference type="AGR" id="FB:FBgn0036890"/>
<name>Q9VW18_DROME</name>
<sequence length="111" mass="12995">MPDLRIPSQRLRTALMESKRSHWRRGLRPSSKIPRTWPRCGRRSTMCSCGLRRRRTGGQLRARNRNRARKNDRVSIRSVVQYISLLSYLDSVLLFPFEHFSANPCQVLAAE</sequence>
<dbReference type="OrthoDB" id="7784285at2759"/>
<proteinExistence type="evidence at transcript level"/>
<protein>
    <submittedName>
        <fullName evidence="1">HL03025p</fullName>
    </submittedName>
</protein>
<dbReference type="EMBL" id="AY070868">
    <property type="protein sequence ID" value="AAL48490.1"/>
    <property type="molecule type" value="mRNA"/>
</dbReference>
<evidence type="ECO:0000313" key="1">
    <source>
        <dbReference type="EMBL" id="AAL48490.1"/>
    </source>
</evidence>